<keyword evidence="4" id="KW-1185">Reference proteome</keyword>
<proteinExistence type="predicted"/>
<feature type="domain" description="DUF38" evidence="2">
    <location>
        <begin position="182"/>
        <end position="305"/>
    </location>
</feature>
<dbReference type="PANTHER" id="PTHR23015:SF4">
    <property type="entry name" value="DUF38 DOMAIN-CONTAINING PROTEIN-RELATED"/>
    <property type="match status" value="1"/>
</dbReference>
<dbReference type="InterPro" id="IPR002900">
    <property type="entry name" value="DUF38/FTH_CAE_spp"/>
</dbReference>
<organism evidence="4">
    <name type="scientific">Caenorhabditis brenneri</name>
    <name type="common">Nematode worm</name>
    <dbReference type="NCBI Taxonomy" id="135651"/>
    <lineage>
        <taxon>Eukaryota</taxon>
        <taxon>Metazoa</taxon>
        <taxon>Ecdysozoa</taxon>
        <taxon>Nematoda</taxon>
        <taxon>Chromadorea</taxon>
        <taxon>Rhabditida</taxon>
        <taxon>Rhabditina</taxon>
        <taxon>Rhabditomorpha</taxon>
        <taxon>Rhabditoidea</taxon>
        <taxon>Rhabditidae</taxon>
        <taxon>Peloderinae</taxon>
        <taxon>Caenorhabditis</taxon>
    </lineage>
</organism>
<dbReference type="EMBL" id="GL380038">
    <property type="protein sequence ID" value="EGT43879.1"/>
    <property type="molecule type" value="Genomic_DNA"/>
</dbReference>
<gene>
    <name evidence="3" type="ORF">CAEBREN_22159</name>
</gene>
<dbReference type="InParanoid" id="G0P379"/>
<feature type="domain" description="F-box" evidence="1">
    <location>
        <begin position="51"/>
        <end position="78"/>
    </location>
</feature>
<evidence type="ECO:0000313" key="4">
    <source>
        <dbReference type="Proteomes" id="UP000008068"/>
    </source>
</evidence>
<dbReference type="AlphaFoldDB" id="G0P379"/>
<dbReference type="InterPro" id="IPR040161">
    <property type="entry name" value="FB224"/>
</dbReference>
<evidence type="ECO:0000259" key="1">
    <source>
        <dbReference type="Pfam" id="PF00646"/>
    </source>
</evidence>
<dbReference type="Proteomes" id="UP000008068">
    <property type="component" value="Unassembled WGS sequence"/>
</dbReference>
<protein>
    <submittedName>
        <fullName evidence="3">Uncharacterized protein</fullName>
    </submittedName>
</protein>
<dbReference type="InterPro" id="IPR001810">
    <property type="entry name" value="F-box_dom"/>
</dbReference>
<reference evidence="4" key="1">
    <citation type="submission" date="2011-07" db="EMBL/GenBank/DDBJ databases">
        <authorList>
            <consortium name="Caenorhabditis brenneri Sequencing and Analysis Consortium"/>
            <person name="Wilson R.K."/>
        </authorList>
    </citation>
    <scope>NUCLEOTIDE SEQUENCE [LARGE SCALE GENOMIC DNA]</scope>
    <source>
        <strain evidence="4">PB2801</strain>
    </source>
</reference>
<name>G0P379_CAEBE</name>
<accession>G0P379</accession>
<dbReference type="OrthoDB" id="5909184at2759"/>
<dbReference type="HOGENOM" id="CLU_821898_0_0_1"/>
<evidence type="ECO:0000313" key="3">
    <source>
        <dbReference type="EMBL" id="EGT43879.1"/>
    </source>
</evidence>
<dbReference type="Pfam" id="PF00646">
    <property type="entry name" value="F-box"/>
    <property type="match status" value="1"/>
</dbReference>
<dbReference type="Pfam" id="PF01827">
    <property type="entry name" value="FTH"/>
    <property type="match status" value="1"/>
</dbReference>
<dbReference type="PANTHER" id="PTHR23015">
    <property type="entry name" value="UNCHARACTERIZED C.ELEGANS PROTEIN"/>
    <property type="match status" value="1"/>
</dbReference>
<evidence type="ECO:0000259" key="2">
    <source>
        <dbReference type="Pfam" id="PF01827"/>
    </source>
</evidence>
<dbReference type="GO" id="GO:0045087">
    <property type="term" value="P:innate immune response"/>
    <property type="evidence" value="ECO:0007669"/>
    <property type="project" value="TreeGrafter"/>
</dbReference>
<sequence length="380" mass="44853">MHFREVLGKHAMDYKEFRFWMDRFYRREFDLGYEGPMDFEAAGVDFNKFEKYLEIIDRARVRRTSKAFRALIDSQPLFLQQISFRPENFHGANSWRIEIRSNSKKIHSTIYTDNQQNEYPIEANFQSRLADREDYRERAVEDLKLIIQTPKIHSEHLYIKTGEFSLYDCMNLLGEVQTQDDVLDGLASVINPSAKPRIKSIYIKAAILEPIVKFLSYLEPGYIESISLDCGYTHGTGLAKMLESEQFKQAKDFNFCSMNFPGSIRDLLHLDSFSVQVESLSVEDFRILREVAFKSFTFQSCRLDVHPEGQFDFDGIRRELDDPLVPSIRQNEFRYLIPNTKDCFEMTINTSGISVTKKKDYREEDRRQMEMRNNFHRLQM</sequence>